<protein>
    <recommendedName>
        <fullName evidence="4">Lipoprotein</fullName>
    </recommendedName>
</protein>
<accession>A0A1U9UY49</accession>
<organism evidence="2 3">
    <name type="scientific">Cupriavidus necator</name>
    <name type="common">Alcaligenes eutrophus</name>
    <name type="synonym">Ralstonia eutropha</name>
    <dbReference type="NCBI Taxonomy" id="106590"/>
    <lineage>
        <taxon>Bacteria</taxon>
        <taxon>Pseudomonadati</taxon>
        <taxon>Pseudomonadota</taxon>
        <taxon>Betaproteobacteria</taxon>
        <taxon>Burkholderiales</taxon>
        <taxon>Burkholderiaceae</taxon>
        <taxon>Cupriavidus</taxon>
    </lineage>
</organism>
<gene>
    <name evidence="2" type="ORF">BJN34_27390</name>
</gene>
<evidence type="ECO:0000256" key="1">
    <source>
        <dbReference type="SAM" id="SignalP"/>
    </source>
</evidence>
<sequence length="537" mass="54233">MKTKQLFLTTLATAVLAACGGGDGGSSAPAATKISGTAAVGAALGNATVQAKCASGNGAATTAADGSFTISIDGTPRPCVLSVKAPDGTTLHAMVEAGTGATATANITPLTELVTASLAQGNTNAFFEQFDTSAQARLTSDNLTNATQAVRLVLSGVVDLTSIDPLKDPLVAANGANAGNAQDKLLDQLGKRLESSKTTLAELSSAVASNAGAAAVQTALQPAAASCAGLKTGKYHVLELGKTAATAGDMDAAALQLKVGTEVISFTANASEACRFTVPSGATTDTMLVSKSGLSVVLPPAGTLDRLPALLIPAQALTVADLAGNWNGLGYERDGSSPYASTRVTFSLDGAGKVTADADCTGLDSCAAWLPDEFPTLTVDPDGGLNVTTKTGAERAYAFKGTDGQVVIVFTHGDGFTMATRQIARALPAVGAINVSWDTTVFPVDSNPASPDGISATTASSARVTAVDTQANTYTRERDDGRADTWKLNTPLNGLRYRAPTPNASEAIAMPIGSTGLSVSIGVNTARRSYNISVNRP</sequence>
<evidence type="ECO:0000313" key="2">
    <source>
        <dbReference type="EMBL" id="AQV97590.1"/>
    </source>
</evidence>
<dbReference type="PROSITE" id="PS51257">
    <property type="entry name" value="PROKAR_LIPOPROTEIN"/>
    <property type="match status" value="1"/>
</dbReference>
<reference evidence="3" key="1">
    <citation type="submission" date="2017-02" db="EMBL/GenBank/DDBJ databases">
        <title>Complete genome sequence of Cupriavidus necator strain NH9, a 3-chlorobenzoate degrader.</title>
        <authorList>
            <person name="Moriuchi R."/>
            <person name="Dohra H."/>
            <person name="Ogawa N."/>
        </authorList>
    </citation>
    <scope>NUCLEOTIDE SEQUENCE [LARGE SCALE GENOMIC DNA]</scope>
    <source>
        <strain evidence="3">NH9</strain>
    </source>
</reference>
<keyword evidence="1" id="KW-0732">Signal</keyword>
<dbReference type="EMBL" id="CP017758">
    <property type="protein sequence ID" value="AQV97590.1"/>
    <property type="molecule type" value="Genomic_DNA"/>
</dbReference>
<proteinExistence type="predicted"/>
<evidence type="ECO:0008006" key="4">
    <source>
        <dbReference type="Google" id="ProtNLM"/>
    </source>
</evidence>
<feature type="chain" id="PRO_5012143372" description="Lipoprotein" evidence="1">
    <location>
        <begin position="18"/>
        <end position="537"/>
    </location>
</feature>
<dbReference type="KEGG" id="cuh:BJN34_27390"/>
<dbReference type="Proteomes" id="UP000189627">
    <property type="component" value="Chromosome 2"/>
</dbReference>
<feature type="signal peptide" evidence="1">
    <location>
        <begin position="1"/>
        <end position="17"/>
    </location>
</feature>
<name>A0A1U9UY49_CUPNE</name>
<evidence type="ECO:0000313" key="3">
    <source>
        <dbReference type="Proteomes" id="UP000189627"/>
    </source>
</evidence>
<dbReference type="AlphaFoldDB" id="A0A1U9UY49"/>